<dbReference type="Proteomes" id="UP000735302">
    <property type="component" value="Unassembled WGS sequence"/>
</dbReference>
<dbReference type="AlphaFoldDB" id="A0AAV4D784"/>
<evidence type="ECO:0000313" key="4">
    <source>
        <dbReference type="EMBL" id="GFO40016.1"/>
    </source>
</evidence>
<feature type="domain" description="ShKT" evidence="3">
    <location>
        <begin position="316"/>
        <end position="350"/>
    </location>
</feature>
<proteinExistence type="predicted"/>
<dbReference type="InterPro" id="IPR001283">
    <property type="entry name" value="CRISP-related"/>
</dbReference>
<dbReference type="InterPro" id="IPR014044">
    <property type="entry name" value="CAP_dom"/>
</dbReference>
<evidence type="ECO:0000313" key="5">
    <source>
        <dbReference type="Proteomes" id="UP000735302"/>
    </source>
</evidence>
<dbReference type="Pfam" id="PF01549">
    <property type="entry name" value="ShK"/>
    <property type="match status" value="2"/>
</dbReference>
<accession>A0AAV4D784</accession>
<name>A0AAV4D784_9GAST</name>
<dbReference type="InterPro" id="IPR011050">
    <property type="entry name" value="Pectin_lyase_fold/virulence"/>
</dbReference>
<organism evidence="4 5">
    <name type="scientific">Plakobranchus ocellatus</name>
    <dbReference type="NCBI Taxonomy" id="259542"/>
    <lineage>
        <taxon>Eukaryota</taxon>
        <taxon>Metazoa</taxon>
        <taxon>Spiralia</taxon>
        <taxon>Lophotrochozoa</taxon>
        <taxon>Mollusca</taxon>
        <taxon>Gastropoda</taxon>
        <taxon>Heterobranchia</taxon>
        <taxon>Euthyneura</taxon>
        <taxon>Panpulmonata</taxon>
        <taxon>Sacoglossa</taxon>
        <taxon>Placobranchoidea</taxon>
        <taxon>Plakobranchidae</taxon>
        <taxon>Plakobranchus</taxon>
    </lineage>
</organism>
<dbReference type="SMART" id="SM00198">
    <property type="entry name" value="SCP"/>
    <property type="match status" value="1"/>
</dbReference>
<feature type="disulfide bond" evidence="1">
    <location>
        <begin position="316"/>
        <end position="350"/>
    </location>
</feature>
<comment type="caution">
    <text evidence="4">The sequence shown here is derived from an EMBL/GenBank/DDBJ whole genome shotgun (WGS) entry which is preliminary data.</text>
</comment>
<dbReference type="InterPro" id="IPR003582">
    <property type="entry name" value="ShKT_dom"/>
</dbReference>
<dbReference type="PANTHER" id="PTHR10334">
    <property type="entry name" value="CYSTEINE-RICH SECRETORY PROTEIN-RELATED"/>
    <property type="match status" value="1"/>
</dbReference>
<feature type="domain" description="ShKT" evidence="3">
    <location>
        <begin position="269"/>
        <end position="303"/>
    </location>
</feature>
<evidence type="ECO:0000256" key="2">
    <source>
        <dbReference type="SAM" id="MobiDB-lite"/>
    </source>
</evidence>
<dbReference type="PRINTS" id="PR00837">
    <property type="entry name" value="V5TPXLIKE"/>
</dbReference>
<sequence>MSYFNDILNHGKRYQDHVRHAEDTFKSLRSHNFTDMDLEAQAKAWTEGCVFEHEMIDERGENLAYDTSRISEEDLIKSASKSWFDEKNIYTYGQPNCGRSCHYTQMVWDDTLRIGCYSARCPRLLYAFSQDPAWYFVCFYTPNGNWANEKPYEKSCDSPCRTGQIQENGLCVDGDGSVEGAGGSTVTDGGTQTGGSTVTDGGTQTGGSTVTDGGTQTGGSTVTDGGTQTGGSTDSGEDTHTDGNSVTDAGTQTSGTGCSGSSKSTEETCKDDHSNCPGWASNQQCEVNPGYMLIHCKKSCHVCGGDESTQEAAEDCKDYNNYCPDWAAHGHCVANPGYMLVHCKKSCGEC</sequence>
<dbReference type="Pfam" id="PF00188">
    <property type="entry name" value="CAP"/>
    <property type="match status" value="1"/>
</dbReference>
<evidence type="ECO:0000256" key="1">
    <source>
        <dbReference type="PROSITE-ProRule" id="PRU01005"/>
    </source>
</evidence>
<feature type="compositionally biased region" description="Low complexity" evidence="2">
    <location>
        <begin position="184"/>
        <end position="234"/>
    </location>
</feature>
<dbReference type="EMBL" id="BLXT01007574">
    <property type="protein sequence ID" value="GFO40016.1"/>
    <property type="molecule type" value="Genomic_DNA"/>
</dbReference>
<dbReference type="CDD" id="cd05380">
    <property type="entry name" value="CAP_euk"/>
    <property type="match status" value="1"/>
</dbReference>
<gene>
    <name evidence="4" type="ORF">PoB_006652100</name>
</gene>
<evidence type="ECO:0000259" key="3">
    <source>
        <dbReference type="PROSITE" id="PS51670"/>
    </source>
</evidence>
<keyword evidence="5" id="KW-1185">Reference proteome</keyword>
<feature type="disulfide bond" evidence="1">
    <location>
        <begin position="269"/>
        <end position="303"/>
    </location>
</feature>
<reference evidence="4 5" key="1">
    <citation type="journal article" date="2021" name="Elife">
        <title>Chloroplast acquisition without the gene transfer in kleptoplastic sea slugs, Plakobranchus ocellatus.</title>
        <authorList>
            <person name="Maeda T."/>
            <person name="Takahashi S."/>
            <person name="Yoshida T."/>
            <person name="Shimamura S."/>
            <person name="Takaki Y."/>
            <person name="Nagai Y."/>
            <person name="Toyoda A."/>
            <person name="Suzuki Y."/>
            <person name="Arimoto A."/>
            <person name="Ishii H."/>
            <person name="Satoh N."/>
            <person name="Nishiyama T."/>
            <person name="Hasebe M."/>
            <person name="Maruyama T."/>
            <person name="Minagawa J."/>
            <person name="Obokata J."/>
            <person name="Shigenobu S."/>
        </authorList>
    </citation>
    <scope>NUCLEOTIDE SEQUENCE [LARGE SCALE GENOMIC DNA]</scope>
</reference>
<dbReference type="PROSITE" id="PS51670">
    <property type="entry name" value="SHKT"/>
    <property type="match status" value="2"/>
</dbReference>
<dbReference type="InterPro" id="IPR035940">
    <property type="entry name" value="CAP_sf"/>
</dbReference>
<feature type="region of interest" description="Disordered" evidence="2">
    <location>
        <begin position="174"/>
        <end position="262"/>
    </location>
</feature>
<protein>
    <submittedName>
        <fullName evidence="4">Cysteine-rich secretory protein lccl domain-containing 2</fullName>
    </submittedName>
</protein>
<dbReference type="Gene3D" id="3.40.33.10">
    <property type="entry name" value="CAP"/>
    <property type="match status" value="1"/>
</dbReference>
<dbReference type="Gene3D" id="1.10.10.1940">
    <property type="match status" value="2"/>
</dbReference>
<dbReference type="SUPFAM" id="SSF51126">
    <property type="entry name" value="Pectin lyase-like"/>
    <property type="match status" value="1"/>
</dbReference>
<dbReference type="SMART" id="SM00254">
    <property type="entry name" value="ShKT"/>
    <property type="match status" value="2"/>
</dbReference>
<keyword evidence="1" id="KW-1015">Disulfide bond</keyword>
<dbReference type="SUPFAM" id="SSF55797">
    <property type="entry name" value="PR-1-like"/>
    <property type="match status" value="1"/>
</dbReference>
<comment type="caution">
    <text evidence="1">Lacks conserved residue(s) required for the propagation of feature annotation.</text>
</comment>
<feature type="compositionally biased region" description="Low complexity" evidence="2">
    <location>
        <begin position="250"/>
        <end position="262"/>
    </location>
</feature>